<evidence type="ECO:0000313" key="4">
    <source>
        <dbReference type="Proteomes" id="UP001549167"/>
    </source>
</evidence>
<dbReference type="InterPro" id="IPR041492">
    <property type="entry name" value="HAD_2"/>
</dbReference>
<dbReference type="RefSeq" id="WP_354220039.1">
    <property type="nucleotide sequence ID" value="NZ_JBEPMX010000007.1"/>
</dbReference>
<reference evidence="3 4" key="1">
    <citation type="submission" date="2024-06" db="EMBL/GenBank/DDBJ databases">
        <title>Genomic Encyclopedia of Type Strains, Phase IV (KMG-IV): sequencing the most valuable type-strain genomes for metagenomic binning, comparative biology and taxonomic classification.</title>
        <authorList>
            <person name="Goeker M."/>
        </authorList>
    </citation>
    <scope>NUCLEOTIDE SEQUENCE [LARGE SCALE GENOMIC DNA]</scope>
    <source>
        <strain evidence="3 4">DSM 23520</strain>
    </source>
</reference>
<keyword evidence="4" id="KW-1185">Reference proteome</keyword>
<dbReference type="Gene3D" id="3.40.50.1000">
    <property type="entry name" value="HAD superfamily/HAD-like"/>
    <property type="match status" value="1"/>
</dbReference>
<proteinExistence type="predicted"/>
<sequence>MKQGIIFDMDGTLFQTDQILEGALEDTFDHLRSLGKWEGVTPLEEYRKIMGVPLPVVWETLLPEHSETDRAIVDTYFLERLIEQINQGKGALYPHVKATFQNLKAKGYDLFIASNGLVDYLNAIVRYYQLDRWVTETFSIQQIDSDDKADLVRTILDQYAITDGAVVGDRSSDIRAAEENGLTAIGCQFDFIYLIF</sequence>
<keyword evidence="1 3" id="KW-0378">Hydrolase</keyword>
<dbReference type="EMBL" id="JBEPMX010000007">
    <property type="protein sequence ID" value="MET3683463.1"/>
    <property type="molecule type" value="Genomic_DNA"/>
</dbReference>
<dbReference type="InterPro" id="IPR023214">
    <property type="entry name" value="HAD_sf"/>
</dbReference>
<dbReference type="Proteomes" id="UP001549167">
    <property type="component" value="Unassembled WGS sequence"/>
</dbReference>
<keyword evidence="2" id="KW-0460">Magnesium</keyword>
<dbReference type="EC" id="3.2.2.9" evidence="3"/>
<comment type="caution">
    <text evidence="3">The sequence shown here is derived from an EMBL/GenBank/DDBJ whole genome shotgun (WGS) entry which is preliminary data.</text>
</comment>
<evidence type="ECO:0000256" key="2">
    <source>
        <dbReference type="ARBA" id="ARBA00022842"/>
    </source>
</evidence>
<dbReference type="SFLD" id="SFLDG01129">
    <property type="entry name" value="C1.5:_HAD__Beta-PGM__Phosphata"/>
    <property type="match status" value="1"/>
</dbReference>
<dbReference type="PANTHER" id="PTHR43434">
    <property type="entry name" value="PHOSPHOGLYCOLATE PHOSPHATASE"/>
    <property type="match status" value="1"/>
</dbReference>
<dbReference type="InterPro" id="IPR023198">
    <property type="entry name" value="PGP-like_dom2"/>
</dbReference>
<evidence type="ECO:0000313" key="3">
    <source>
        <dbReference type="EMBL" id="MET3683463.1"/>
    </source>
</evidence>
<dbReference type="Pfam" id="PF13419">
    <property type="entry name" value="HAD_2"/>
    <property type="match status" value="1"/>
</dbReference>
<keyword evidence="3" id="KW-0326">Glycosidase</keyword>
<dbReference type="GO" id="GO:0008782">
    <property type="term" value="F:adenosylhomocysteine nucleosidase activity"/>
    <property type="evidence" value="ECO:0007669"/>
    <property type="project" value="UniProtKB-EC"/>
</dbReference>
<accession>A0ABV2KV53</accession>
<protein>
    <submittedName>
        <fullName evidence="3">Adenosylhomocysteine nucleosidase</fullName>
        <ecNumber evidence="3">3.2.2.9</ecNumber>
    </submittedName>
</protein>
<dbReference type="Gene3D" id="1.10.150.240">
    <property type="entry name" value="Putative phosphatase, domain 2"/>
    <property type="match status" value="1"/>
</dbReference>
<dbReference type="PANTHER" id="PTHR43434:SF1">
    <property type="entry name" value="PHOSPHOGLYCOLATE PHOSPHATASE"/>
    <property type="match status" value="1"/>
</dbReference>
<gene>
    <name evidence="3" type="ORF">ABID56_001558</name>
</gene>
<dbReference type="InterPro" id="IPR050155">
    <property type="entry name" value="HAD-like_hydrolase_sf"/>
</dbReference>
<name>A0ABV2KV53_9BACI</name>
<dbReference type="SFLD" id="SFLDS00003">
    <property type="entry name" value="Haloacid_Dehalogenase"/>
    <property type="match status" value="1"/>
</dbReference>
<evidence type="ECO:0000256" key="1">
    <source>
        <dbReference type="ARBA" id="ARBA00022801"/>
    </source>
</evidence>
<organism evidence="3 4">
    <name type="scientific">Alkalibacillus flavidus</name>
    <dbReference type="NCBI Taxonomy" id="546021"/>
    <lineage>
        <taxon>Bacteria</taxon>
        <taxon>Bacillati</taxon>
        <taxon>Bacillota</taxon>
        <taxon>Bacilli</taxon>
        <taxon>Bacillales</taxon>
        <taxon>Bacillaceae</taxon>
        <taxon>Alkalibacillus</taxon>
    </lineage>
</organism>
<dbReference type="SUPFAM" id="SSF56784">
    <property type="entry name" value="HAD-like"/>
    <property type="match status" value="1"/>
</dbReference>
<dbReference type="InterPro" id="IPR036412">
    <property type="entry name" value="HAD-like_sf"/>
</dbReference>